<dbReference type="InterPro" id="IPR035897">
    <property type="entry name" value="Toll_tir_struct_dom_sf"/>
</dbReference>
<organism evidence="2 3">
    <name type="scientific">Pseudaquabacterium pictum</name>
    <dbReference type="NCBI Taxonomy" id="2315236"/>
    <lineage>
        <taxon>Bacteria</taxon>
        <taxon>Pseudomonadati</taxon>
        <taxon>Pseudomonadota</taxon>
        <taxon>Betaproteobacteria</taxon>
        <taxon>Burkholderiales</taxon>
        <taxon>Sphaerotilaceae</taxon>
        <taxon>Pseudaquabacterium</taxon>
    </lineage>
</organism>
<evidence type="ECO:0000313" key="2">
    <source>
        <dbReference type="EMBL" id="GCL61882.1"/>
    </source>
</evidence>
<dbReference type="GO" id="GO:0007165">
    <property type="term" value="P:signal transduction"/>
    <property type="evidence" value="ECO:0007669"/>
    <property type="project" value="InterPro"/>
</dbReference>
<comment type="caution">
    <text evidence="2">The sequence shown here is derived from an EMBL/GenBank/DDBJ whole genome shotgun (WGS) entry which is preliminary data.</text>
</comment>
<dbReference type="Gene3D" id="3.40.50.10140">
    <property type="entry name" value="Toll/interleukin-1 receptor homology (TIR) domain"/>
    <property type="match status" value="1"/>
</dbReference>
<keyword evidence="3" id="KW-1185">Reference proteome</keyword>
<evidence type="ECO:0000313" key="3">
    <source>
        <dbReference type="Proteomes" id="UP000301751"/>
    </source>
</evidence>
<proteinExistence type="predicted"/>
<gene>
    <name evidence="2" type="ORF">AQPW35_09630</name>
</gene>
<name>A0A480AP84_9BURK</name>
<dbReference type="SUPFAM" id="SSF52200">
    <property type="entry name" value="Toll/Interleukin receptor TIR domain"/>
    <property type="match status" value="1"/>
</dbReference>
<dbReference type="InterPro" id="IPR000157">
    <property type="entry name" value="TIR_dom"/>
</dbReference>
<dbReference type="OrthoDB" id="8176681at2"/>
<protein>
    <recommendedName>
        <fullName evidence="1">TIR domain-containing protein</fullName>
    </recommendedName>
</protein>
<dbReference type="AlphaFoldDB" id="A0A480AP84"/>
<dbReference type="RefSeq" id="WP_137731647.1">
    <property type="nucleotide sequence ID" value="NZ_BJCL01000002.1"/>
</dbReference>
<evidence type="ECO:0000259" key="1">
    <source>
        <dbReference type="Pfam" id="PF13676"/>
    </source>
</evidence>
<dbReference type="Pfam" id="PF13676">
    <property type="entry name" value="TIR_2"/>
    <property type="match status" value="1"/>
</dbReference>
<reference evidence="3" key="1">
    <citation type="submission" date="2019-03" db="EMBL/GenBank/DDBJ databases">
        <title>Aquabacterium pictum sp.nov., the first bacteriochlorophyll a-containing freshwater bacterium in the genus Aquabacterium of the class Betaproteobacteria.</title>
        <authorList>
            <person name="Hirose S."/>
            <person name="Tank M."/>
            <person name="Hara E."/>
            <person name="Tamaki H."/>
            <person name="Takaichi S."/>
            <person name="Haruta S."/>
            <person name="Hanada S."/>
        </authorList>
    </citation>
    <scope>NUCLEOTIDE SEQUENCE [LARGE SCALE GENOMIC DNA]</scope>
    <source>
        <strain evidence="3">W35</strain>
    </source>
</reference>
<sequence>MATGREPFRIFISHKHDDHDAADKIAGALRLLDDQIKTFVSGTNLVAGSDWNAEIRTQLMESHLLLLLFTEPSKNWDWCLYEAGLFTSLGDEHSVVCLYAAGGASPRPLKTLQGVPIEHAKLVSFLDSLCTETWRVARKWRFGAIGASVAQHKLEQAAQIIGEHFPRPRTEAAPERQLTHFPCHRVVLDLHGLDCAHDRIPEDALVVEGEGATSTFTMSLFNLTRGMRRRTWKDLVQATHDPDGLWLAHLNQRYAAAIREELFSPALITPMPLTDAYTGQRRRSYRPVLYEIQRAPADDPMATGPMSLRPLQLTLVLDPVAEHT</sequence>
<dbReference type="EMBL" id="BJCL01000002">
    <property type="protein sequence ID" value="GCL61882.1"/>
    <property type="molecule type" value="Genomic_DNA"/>
</dbReference>
<feature type="domain" description="TIR" evidence="1">
    <location>
        <begin position="10"/>
        <end position="114"/>
    </location>
</feature>
<accession>A0A480AP84</accession>
<dbReference type="Proteomes" id="UP000301751">
    <property type="component" value="Unassembled WGS sequence"/>
</dbReference>